<accession>A0A0K9PLL9</accession>
<dbReference type="GO" id="GO:0090522">
    <property type="term" value="P:vesicle tethering involved in exocytosis"/>
    <property type="evidence" value="ECO:0007669"/>
    <property type="project" value="UniProtKB-UniRule"/>
</dbReference>
<dbReference type="FunFam" id="1.20.58.670:FF:000002">
    <property type="entry name" value="Exocyst complex component"/>
    <property type="match status" value="1"/>
</dbReference>
<dbReference type="Pfam" id="PF04091">
    <property type="entry name" value="Sec15_C"/>
    <property type="match status" value="1"/>
</dbReference>
<dbReference type="OMA" id="NAVMGIN"/>
<dbReference type="PIRSF" id="PIRSF025007">
    <property type="entry name" value="Sec15"/>
    <property type="match status" value="1"/>
</dbReference>
<evidence type="ECO:0000259" key="7">
    <source>
        <dbReference type="Pfam" id="PF20651"/>
    </source>
</evidence>
<keyword evidence="2 5" id="KW-0813">Transport</keyword>
<dbReference type="GO" id="GO:0006886">
    <property type="term" value="P:intracellular protein transport"/>
    <property type="evidence" value="ECO:0007669"/>
    <property type="project" value="InterPro"/>
</dbReference>
<keyword evidence="3 5" id="KW-0268">Exocytosis</keyword>
<dbReference type="GO" id="GO:0006887">
    <property type="term" value="P:exocytosis"/>
    <property type="evidence" value="ECO:0000318"/>
    <property type="project" value="GO_Central"/>
</dbReference>
<evidence type="ECO:0000256" key="5">
    <source>
        <dbReference type="PIRNR" id="PIRNR025007"/>
    </source>
</evidence>
<gene>
    <name evidence="8" type="ORF">ZOSMA_221G00180</name>
</gene>
<reference evidence="9" key="1">
    <citation type="journal article" date="2016" name="Nature">
        <title>The genome of the seagrass Zostera marina reveals angiosperm adaptation to the sea.</title>
        <authorList>
            <person name="Olsen J.L."/>
            <person name="Rouze P."/>
            <person name="Verhelst B."/>
            <person name="Lin Y.-C."/>
            <person name="Bayer T."/>
            <person name="Collen J."/>
            <person name="Dattolo E."/>
            <person name="De Paoli E."/>
            <person name="Dittami S."/>
            <person name="Maumus F."/>
            <person name="Michel G."/>
            <person name="Kersting A."/>
            <person name="Lauritano C."/>
            <person name="Lohaus R."/>
            <person name="Toepel M."/>
            <person name="Tonon T."/>
            <person name="Vanneste K."/>
            <person name="Amirebrahimi M."/>
            <person name="Brakel J."/>
            <person name="Bostroem C."/>
            <person name="Chovatia M."/>
            <person name="Grimwood J."/>
            <person name="Jenkins J.W."/>
            <person name="Jueterbock A."/>
            <person name="Mraz A."/>
            <person name="Stam W.T."/>
            <person name="Tice H."/>
            <person name="Bornberg-Bauer E."/>
            <person name="Green P.J."/>
            <person name="Pearson G.A."/>
            <person name="Procaccini G."/>
            <person name="Duarte C.M."/>
            <person name="Schmutz J."/>
            <person name="Reusch T.B.H."/>
            <person name="Van de Peer Y."/>
        </authorList>
    </citation>
    <scope>NUCLEOTIDE SEQUENCE [LARGE SCALE GENOMIC DNA]</scope>
    <source>
        <strain evidence="9">cv. Finnish</strain>
    </source>
</reference>
<dbReference type="InterPro" id="IPR046361">
    <property type="entry name" value="EXOC6/Sec15_C"/>
</dbReference>
<name>A0A0K9PLL9_ZOSMR</name>
<dbReference type="Gene3D" id="1.20.58.670">
    <property type="entry name" value="Dsl1p vesicle tethering complex, Tip20p subunit, domain D"/>
    <property type="match status" value="1"/>
</dbReference>
<keyword evidence="4" id="KW-0175">Coiled coil</keyword>
<dbReference type="Pfam" id="PF20651">
    <property type="entry name" value="EXOC6_Sec15_N"/>
    <property type="match status" value="1"/>
</dbReference>
<dbReference type="Proteomes" id="UP000036987">
    <property type="component" value="Unassembled WGS sequence"/>
</dbReference>
<dbReference type="InterPro" id="IPR007225">
    <property type="entry name" value="EXOC6/Sec15"/>
</dbReference>
<evidence type="ECO:0000259" key="6">
    <source>
        <dbReference type="Pfam" id="PF04091"/>
    </source>
</evidence>
<dbReference type="GO" id="GO:0000145">
    <property type="term" value="C:exocyst"/>
    <property type="evidence" value="ECO:0000318"/>
    <property type="project" value="GO_Central"/>
</dbReference>
<sequence>MPRQTRVSTGEKGDGVVDATLATSIRNGEDLSPFVRQAFEIGKPEALLQQLRYTVKKKEVEIEELCKLHYEEFIIAVDELRGVIVDSDELKITLACENIELQEVASSLLHKLEEFLECYSIKKNVGEALQILKICVRILNLCSKCNAHIAERQFHPALKILNLIEMDYLQNVPVKAIRKAIENQVPMIKSYTEKMVCSEFNNWLVHIRTAARQLGQLAIGQASCARRKDEELKARQREAEDQSRSGCGECVYTLDVESVDEDSFVKFDLTPVHRAYYIYYRLGIQDRFRSYYYENRMMQLNLDVQIALGQSFVESHQTLFAQIAGHFMVENRVLRTAGGLLSDSQVETMWEVATLKITTILENQFAQMHSPSHILLVKDNVILLAATLRKFGYKVTPLIEILNNCIDKYHNLLFSECKSQIAEALENDNYKQMIMRREYEYKQNVLSVNLQSIDMLMPVFPFVAPFSAFVPDVCRIVRSFISDSVSYLSYGGRMNLYEVAKKYLDKLLIEVLNNALLNKIHSGNLSVAQAMQMAANFNMLEHACDLFVQYSTQLCGIPIRFSEKPRAALTAKTILKASQVVAYNEVLNQVNMKADKFLTLTENINWIADEAPQNGNEYIQEVIIYLESMFSDAQQILCTEALYKIGSGVMQHISDTIVLAFLSDSVKRFTFSSVIGIDNDLRLLEQFADERFESTGLCDLKRECSLRDCLTEARQLINLLMSSQPENFMNPIIRERNYKSLDYKKVATICEKFKDSADTLFGSLGNRNAKQNARKKSMDTLKKRLKDLN</sequence>
<comment type="function">
    <text evidence="5">Component of the exocyst complex involved in the docking of exocytic vesicles with fusion sites on the plasma membrane.</text>
</comment>
<comment type="caution">
    <text evidence="8">The sequence shown here is derived from an EMBL/GenBank/DDBJ whole genome shotgun (WGS) entry which is preliminary data.</text>
</comment>
<evidence type="ECO:0000256" key="2">
    <source>
        <dbReference type="ARBA" id="ARBA00022448"/>
    </source>
</evidence>
<organism evidence="8 9">
    <name type="scientific">Zostera marina</name>
    <name type="common">Eelgrass</name>
    <dbReference type="NCBI Taxonomy" id="29655"/>
    <lineage>
        <taxon>Eukaryota</taxon>
        <taxon>Viridiplantae</taxon>
        <taxon>Streptophyta</taxon>
        <taxon>Embryophyta</taxon>
        <taxon>Tracheophyta</taxon>
        <taxon>Spermatophyta</taxon>
        <taxon>Magnoliopsida</taxon>
        <taxon>Liliopsida</taxon>
        <taxon>Zosteraceae</taxon>
        <taxon>Zostera</taxon>
    </lineage>
</organism>
<dbReference type="AlphaFoldDB" id="A0A0K9PLL9"/>
<comment type="similarity">
    <text evidence="1 5">Belongs to the SEC15 family.</text>
</comment>
<dbReference type="InterPro" id="IPR042044">
    <property type="entry name" value="EXOC6PINT-1/Sec15/Tip20_C_dom2"/>
</dbReference>
<evidence type="ECO:0000313" key="9">
    <source>
        <dbReference type="Proteomes" id="UP000036987"/>
    </source>
</evidence>
<proteinExistence type="inferred from homology"/>
<dbReference type="OrthoDB" id="10267033at2759"/>
<protein>
    <recommendedName>
        <fullName evidence="5">Exocyst complex component</fullName>
    </recommendedName>
</protein>
<dbReference type="InterPro" id="IPR042045">
    <property type="entry name" value="EXOC6/Sec15_C_dom1"/>
</dbReference>
<dbReference type="EMBL" id="LFYR01000789">
    <property type="protein sequence ID" value="KMZ69107.1"/>
    <property type="molecule type" value="Genomic_DNA"/>
</dbReference>
<keyword evidence="9" id="KW-1185">Reference proteome</keyword>
<dbReference type="STRING" id="29655.A0A0K9PLL9"/>
<dbReference type="PANTHER" id="PTHR12702">
    <property type="entry name" value="SEC15"/>
    <property type="match status" value="1"/>
</dbReference>
<evidence type="ECO:0000256" key="3">
    <source>
        <dbReference type="ARBA" id="ARBA00022483"/>
    </source>
</evidence>
<dbReference type="PANTHER" id="PTHR12702:SF0">
    <property type="entry name" value="EXOCYST COMPLEX COMPONENT 6"/>
    <property type="match status" value="1"/>
</dbReference>
<evidence type="ECO:0000256" key="1">
    <source>
        <dbReference type="ARBA" id="ARBA00007944"/>
    </source>
</evidence>
<evidence type="ECO:0000256" key="4">
    <source>
        <dbReference type="ARBA" id="ARBA00023054"/>
    </source>
</evidence>
<dbReference type="InterPro" id="IPR048359">
    <property type="entry name" value="EXOC6_Sec15_N"/>
</dbReference>
<evidence type="ECO:0000313" key="8">
    <source>
        <dbReference type="EMBL" id="KMZ69107.1"/>
    </source>
</evidence>
<dbReference type="Gene3D" id="1.10.357.30">
    <property type="entry name" value="Exocyst complex subunit Sec15 C-terminal domain, N-terminal subdomain"/>
    <property type="match status" value="1"/>
</dbReference>
<dbReference type="GO" id="GO:0006893">
    <property type="term" value="P:Golgi to plasma membrane transport"/>
    <property type="evidence" value="ECO:0000318"/>
    <property type="project" value="GO_Central"/>
</dbReference>
<feature type="domain" description="Exocyst complex subunit EXOC6/Sec15 C-terminal" evidence="6">
    <location>
        <begin position="397"/>
        <end position="752"/>
    </location>
</feature>
<feature type="domain" description="Exocyst complex component EXOC6/Sec15 N-terminal" evidence="7">
    <location>
        <begin position="50"/>
        <end position="219"/>
    </location>
</feature>